<dbReference type="EMBL" id="CP009508">
    <property type="protein sequence ID" value="AKB36228.1"/>
    <property type="molecule type" value="Genomic_DNA"/>
</dbReference>
<organism evidence="1 2">
    <name type="scientific">Methanosarcina siciliae C2J</name>
    <dbReference type="NCBI Taxonomy" id="1434118"/>
    <lineage>
        <taxon>Archaea</taxon>
        <taxon>Methanobacteriati</taxon>
        <taxon>Methanobacteriota</taxon>
        <taxon>Stenosarchaea group</taxon>
        <taxon>Methanomicrobia</taxon>
        <taxon>Methanosarcinales</taxon>
        <taxon>Methanosarcinaceae</taxon>
        <taxon>Methanosarcina</taxon>
    </lineage>
</organism>
<dbReference type="PATRIC" id="fig|1434118.4.peg.2087"/>
<name>A0A0E3PNY1_9EURY</name>
<accession>A0A0E3PNY1</accession>
<protein>
    <submittedName>
        <fullName evidence="1">Uncharacterized protein</fullName>
    </submittedName>
</protein>
<gene>
    <name evidence="1" type="ORF">MSSAC_1638</name>
</gene>
<evidence type="ECO:0000313" key="2">
    <source>
        <dbReference type="Proteomes" id="UP000033123"/>
    </source>
</evidence>
<dbReference type="KEGG" id="msj:MSSAC_1638"/>
<dbReference type="AlphaFoldDB" id="A0A0E3PNY1"/>
<sequence>MLFFKKVYKIITYDNPEYFFLTEEIELRKPDKISSIYFRITSFRKPPIQEAETEFREVNKNSVKLRLC</sequence>
<dbReference type="Proteomes" id="UP000033123">
    <property type="component" value="Chromosome"/>
</dbReference>
<evidence type="ECO:0000313" key="1">
    <source>
        <dbReference type="EMBL" id="AKB36228.1"/>
    </source>
</evidence>
<reference evidence="1 2" key="1">
    <citation type="submission" date="2014-07" db="EMBL/GenBank/DDBJ databases">
        <title>Methanogenic archaea and the global carbon cycle.</title>
        <authorList>
            <person name="Henriksen J.R."/>
            <person name="Luke J."/>
            <person name="Reinhart S."/>
            <person name="Benedict M.N."/>
            <person name="Youngblut N.D."/>
            <person name="Metcalf M.E."/>
            <person name="Whitaker R.J."/>
            <person name="Metcalf W.W."/>
        </authorList>
    </citation>
    <scope>NUCLEOTIDE SEQUENCE [LARGE SCALE GENOMIC DNA]</scope>
    <source>
        <strain evidence="1 2">C2J</strain>
    </source>
</reference>
<dbReference type="HOGENOM" id="CLU_2784161_0_0_2"/>
<proteinExistence type="predicted"/>